<protein>
    <submittedName>
        <fullName evidence="1">Uncharacterized protein</fullName>
    </submittedName>
</protein>
<gene>
    <name evidence="1" type="ORF">L6164_023415</name>
</gene>
<reference evidence="1 2" key="1">
    <citation type="journal article" date="2022" name="DNA Res.">
        <title>Chromosomal-level genome assembly of the orchid tree Bauhinia variegata (Leguminosae; Cercidoideae) supports the allotetraploid origin hypothesis of Bauhinia.</title>
        <authorList>
            <person name="Zhong Y."/>
            <person name="Chen Y."/>
            <person name="Zheng D."/>
            <person name="Pang J."/>
            <person name="Liu Y."/>
            <person name="Luo S."/>
            <person name="Meng S."/>
            <person name="Qian L."/>
            <person name="Wei D."/>
            <person name="Dai S."/>
            <person name="Zhou R."/>
        </authorList>
    </citation>
    <scope>NUCLEOTIDE SEQUENCE [LARGE SCALE GENOMIC DNA]</scope>
    <source>
        <strain evidence="1">BV-YZ2020</strain>
    </source>
</reference>
<evidence type="ECO:0000313" key="2">
    <source>
        <dbReference type="Proteomes" id="UP000828941"/>
    </source>
</evidence>
<name>A0ACB9MK19_BAUVA</name>
<organism evidence="1 2">
    <name type="scientific">Bauhinia variegata</name>
    <name type="common">Purple orchid tree</name>
    <name type="synonym">Phanera variegata</name>
    <dbReference type="NCBI Taxonomy" id="167791"/>
    <lineage>
        <taxon>Eukaryota</taxon>
        <taxon>Viridiplantae</taxon>
        <taxon>Streptophyta</taxon>
        <taxon>Embryophyta</taxon>
        <taxon>Tracheophyta</taxon>
        <taxon>Spermatophyta</taxon>
        <taxon>Magnoliopsida</taxon>
        <taxon>eudicotyledons</taxon>
        <taxon>Gunneridae</taxon>
        <taxon>Pentapetalae</taxon>
        <taxon>rosids</taxon>
        <taxon>fabids</taxon>
        <taxon>Fabales</taxon>
        <taxon>Fabaceae</taxon>
        <taxon>Cercidoideae</taxon>
        <taxon>Cercideae</taxon>
        <taxon>Bauhiniinae</taxon>
        <taxon>Bauhinia</taxon>
    </lineage>
</organism>
<proteinExistence type="predicted"/>
<dbReference type="EMBL" id="CM039434">
    <property type="protein sequence ID" value="KAI4323839.1"/>
    <property type="molecule type" value="Genomic_DNA"/>
</dbReference>
<sequence length="426" mass="47746">MDLNSNHTPVLTDTAPITKSRLCVHSSLLPYSATGATFQHGLFLTIPRKKTGILGDVRSGGWLDAMKSSSPPPKKITKDVNHEFSSADVDDAYSTWLLKYPSALTSFEQITNPSKGKRIALFLDYDGTLSPIVDNPDCAFMSDNMRAAVKKAAEYFPTAIISGRSRDKVYKFVGLTELYYAGSHGMDIIGPVRQSISDNHPNCIRSTDKQVLVSEVSILPHNLMGKEVNLFQPAAEFLPMIDEVLTLLVERTKDIEGAKVENNKFCVSVHYRNVNEKNWDTVGKCVHDILKDYPRLRLTHGRKVLEIRPVIDWDKGKAVTFLLESLGLSNCEDVLPIYVGDDSTDEDAFKVLREETRGYGILVSSTPKESNAVYSLRDPSEVMEFLKSLVETDQEVSWSIFWHRRPLRIIATWFVLLKTLVATVNS</sequence>
<dbReference type="Proteomes" id="UP000828941">
    <property type="component" value="Chromosome 9"/>
</dbReference>
<accession>A0ACB9MK19</accession>
<keyword evidence="2" id="KW-1185">Reference proteome</keyword>
<comment type="caution">
    <text evidence="1">The sequence shown here is derived from an EMBL/GenBank/DDBJ whole genome shotgun (WGS) entry which is preliminary data.</text>
</comment>
<evidence type="ECO:0000313" key="1">
    <source>
        <dbReference type="EMBL" id="KAI4323839.1"/>
    </source>
</evidence>